<feature type="compositionally biased region" description="Basic and acidic residues" evidence="4">
    <location>
        <begin position="374"/>
        <end position="417"/>
    </location>
</feature>
<gene>
    <name evidence="5" type="ORF">KIPB_007548</name>
</gene>
<feature type="binding site" evidence="3">
    <location>
        <position position="499"/>
    </location>
    <ligand>
        <name>Mg(2+)</name>
        <dbReference type="ChEBI" id="CHEBI:18420"/>
        <label>1</label>
        <note>catalytic</note>
    </ligand>
</feature>
<dbReference type="AlphaFoldDB" id="A0A9K3CZD8"/>
<dbReference type="Pfam" id="PF00459">
    <property type="entry name" value="Inositol_P"/>
    <property type="match status" value="1"/>
</dbReference>
<keyword evidence="3" id="KW-0460">Magnesium</keyword>
<comment type="cofactor">
    <cofactor evidence="3">
        <name>Mg(2+)</name>
        <dbReference type="ChEBI" id="CHEBI:18420"/>
    </cofactor>
</comment>
<dbReference type="GO" id="GO:0046872">
    <property type="term" value="F:metal ion binding"/>
    <property type="evidence" value="ECO:0007669"/>
    <property type="project" value="UniProtKB-KW"/>
</dbReference>
<feature type="region of interest" description="Disordered" evidence="4">
    <location>
        <begin position="372"/>
        <end position="417"/>
    </location>
</feature>
<dbReference type="PANTHER" id="PTHR43028:SF5">
    <property type="entry name" value="3'(2'),5'-BISPHOSPHATE NUCLEOTIDASE 1"/>
    <property type="match status" value="1"/>
</dbReference>
<feature type="non-terminal residue" evidence="5">
    <location>
        <position position="1"/>
    </location>
</feature>
<evidence type="ECO:0000256" key="4">
    <source>
        <dbReference type="SAM" id="MobiDB-lite"/>
    </source>
</evidence>
<comment type="similarity">
    <text evidence="1">Belongs to the inositol monophosphatase superfamily.</text>
</comment>
<feature type="binding site" evidence="3">
    <location>
        <position position="458"/>
    </location>
    <ligand>
        <name>Mg(2+)</name>
        <dbReference type="ChEBI" id="CHEBI:18420"/>
        <label>1</label>
        <note>catalytic</note>
    </ligand>
</feature>
<feature type="binding site" evidence="3">
    <location>
        <position position="498"/>
    </location>
    <ligand>
        <name>Mg(2+)</name>
        <dbReference type="ChEBI" id="CHEBI:18420"/>
        <label>1</label>
        <note>catalytic</note>
    </ligand>
</feature>
<evidence type="ECO:0000256" key="3">
    <source>
        <dbReference type="PIRSR" id="PIRSR600760-2"/>
    </source>
</evidence>
<dbReference type="SUPFAM" id="SSF56655">
    <property type="entry name" value="Carbohydrate phosphatase"/>
    <property type="match status" value="1"/>
</dbReference>
<evidence type="ECO:0000256" key="2">
    <source>
        <dbReference type="ARBA" id="ARBA00012633"/>
    </source>
</evidence>
<feature type="binding site" evidence="3">
    <location>
        <position position="496"/>
    </location>
    <ligand>
        <name>Mg(2+)</name>
        <dbReference type="ChEBI" id="CHEBI:18420"/>
        <label>1</label>
        <note>catalytic</note>
    </ligand>
</feature>
<dbReference type="EMBL" id="BDIP01002153">
    <property type="protein sequence ID" value="GIQ85817.1"/>
    <property type="molecule type" value="Genomic_DNA"/>
</dbReference>
<dbReference type="OrthoDB" id="411145at2759"/>
<dbReference type="Proteomes" id="UP000265618">
    <property type="component" value="Unassembled WGS sequence"/>
</dbReference>
<keyword evidence="3" id="KW-0479">Metal-binding</keyword>
<dbReference type="Gene3D" id="3.30.540.10">
    <property type="entry name" value="Fructose-1,6-Bisphosphatase, subunit A, domain 1"/>
    <property type="match status" value="1"/>
</dbReference>
<evidence type="ECO:0000313" key="5">
    <source>
        <dbReference type="EMBL" id="GIQ85817.1"/>
    </source>
</evidence>
<accession>A0A9K3CZD8</accession>
<proteinExistence type="inferred from homology"/>
<dbReference type="GO" id="GO:0008441">
    <property type="term" value="F:3'(2'),5'-bisphosphate nucleotidase activity"/>
    <property type="evidence" value="ECO:0007669"/>
    <property type="project" value="UniProtKB-EC"/>
</dbReference>
<evidence type="ECO:0000256" key="1">
    <source>
        <dbReference type="ARBA" id="ARBA00009759"/>
    </source>
</evidence>
<evidence type="ECO:0000313" key="6">
    <source>
        <dbReference type="Proteomes" id="UP000265618"/>
    </source>
</evidence>
<comment type="caution">
    <text evidence="5">The sequence shown here is derived from an EMBL/GenBank/DDBJ whole genome shotgun (WGS) entry which is preliminary data.</text>
</comment>
<keyword evidence="6" id="KW-1185">Reference proteome</keyword>
<name>A0A9K3CZD8_9EUKA</name>
<organism evidence="5 6">
    <name type="scientific">Kipferlia bialata</name>
    <dbReference type="NCBI Taxonomy" id="797122"/>
    <lineage>
        <taxon>Eukaryota</taxon>
        <taxon>Metamonada</taxon>
        <taxon>Carpediemonas-like organisms</taxon>
        <taxon>Kipferlia</taxon>
    </lineage>
</organism>
<protein>
    <recommendedName>
        <fullName evidence="2">3'(2'),5'-bisphosphate nucleotidase</fullName>
        <ecNumber evidence="2">3.1.3.7</ecNumber>
    </recommendedName>
</protein>
<dbReference type="PANTHER" id="PTHR43028">
    <property type="entry name" value="3'(2'),5'-BISPHOSPHATE NUCLEOTIDASE 1"/>
    <property type="match status" value="1"/>
</dbReference>
<dbReference type="InterPro" id="IPR000760">
    <property type="entry name" value="Inositol_monophosphatase-like"/>
</dbReference>
<dbReference type="InterPro" id="IPR050725">
    <property type="entry name" value="CysQ/Inositol_MonoPase"/>
</dbReference>
<dbReference type="Gene3D" id="3.40.190.80">
    <property type="match status" value="1"/>
</dbReference>
<feature type="binding site" evidence="3">
    <location>
        <position position="629"/>
    </location>
    <ligand>
        <name>Mg(2+)</name>
        <dbReference type="ChEBI" id="CHEBI:18420"/>
        <label>1</label>
        <note>catalytic</note>
    </ligand>
</feature>
<dbReference type="EC" id="3.1.3.7" evidence="2"/>
<reference evidence="5 6" key="1">
    <citation type="journal article" date="2018" name="PLoS ONE">
        <title>The draft genome of Kipferlia bialata reveals reductive genome evolution in fornicate parasites.</title>
        <authorList>
            <person name="Tanifuji G."/>
            <person name="Takabayashi S."/>
            <person name="Kume K."/>
            <person name="Takagi M."/>
            <person name="Nakayama T."/>
            <person name="Kamikawa R."/>
            <person name="Inagaki Y."/>
            <person name="Hashimoto T."/>
        </authorList>
    </citation>
    <scope>NUCLEOTIDE SEQUENCE [LARGE SCALE GENOMIC DNA]</scope>
    <source>
        <strain evidence="5">NY0173</strain>
    </source>
</reference>
<sequence length="673" mass="74266">CSGLQCEVLRCSLFYSPHKDRPPPPPPAMQMEVPPRGRCGVKKSDGSICQNYRCYRVPRDPSTRQWFCRPHLQYIFRVLGLDADPRAVEYNEECLRQIRQRLRCDMSEAAVERRRENPQDCVIVPSECVTDPSMIFEGLARAQEDHHGPEIIRVPRVNGSSVLIHMIDLSLFIEHDLTSLKPLFVLAKRDTDRFPTLVRTKACGCPCGMPCLRMCLRTTSKDHAPNNYHHDLSQKSQRMTAITPLDTFRQRLERDLELHESLQDPAFNWSRVQLVTGVPVVLGGQTGAADSDEGQSQWVPTDTPQDYEMETEMETEVASLDPQGDQYQGDEGVVAMLQHRLAEAEAAREVAVAEREVAQAELEDSQAEVATLRTENDALTAERDETRDERDRYRAERDEARAEAQQARAEKEEAQDRSGELLKILESRDKVTVADFRAQKIIADNISDAYPTMYVVGEEDFSVVAGQDVDTTLSVCDVVPVDLGSYAVGDLAVYIDPLDGTKEAVAGGDLRQHVTVLVGVTLRGRPHFGVIHQPYYNKGGSAAGRTVYGVVGHGVFGSVCAAPVSPSLPSPVHLACTRRGITGPMQASIDALSPVEVHRIGGAGYKVLCVIEGSCHVWAYPDSCSYRWDICACEAVLVALGGVLTTHAGTPGVLACMSPAHHTTLCDMLAKFT</sequence>